<dbReference type="PANTHER" id="PTHR14068:SF0">
    <property type="entry name" value="EUKARYOTIC TRANSLATION INITIATION FACTOR 3 SUBUNIT B"/>
    <property type="match status" value="1"/>
</dbReference>
<dbReference type="Proteomes" id="UP000265618">
    <property type="component" value="Unassembled WGS sequence"/>
</dbReference>
<dbReference type="EMBL" id="BDIP01005450">
    <property type="protein sequence ID" value="GCA63897.1"/>
    <property type="molecule type" value="Genomic_DNA"/>
</dbReference>
<evidence type="ECO:0000256" key="2">
    <source>
        <dbReference type="ARBA" id="ARBA00022540"/>
    </source>
</evidence>
<accession>A0A391NRB5</accession>
<dbReference type="Pfam" id="PF08662">
    <property type="entry name" value="eIF2A"/>
    <property type="match status" value="1"/>
</dbReference>
<keyword evidence="4" id="KW-0648">Protein biosynthesis</keyword>
<reference evidence="6 7" key="1">
    <citation type="journal article" date="2018" name="PLoS ONE">
        <title>The draft genome of Kipferlia bialata reveals reductive genome evolution in fornicate parasites.</title>
        <authorList>
            <person name="Tanifuji G."/>
            <person name="Takabayashi S."/>
            <person name="Kume K."/>
            <person name="Takagi M."/>
            <person name="Nakayama T."/>
            <person name="Kamikawa R."/>
            <person name="Inagaki Y."/>
            <person name="Hashimoto T."/>
        </authorList>
    </citation>
    <scope>NUCLEOTIDE SEQUENCE [LARGE SCALE GENOMIC DNA]</scope>
    <source>
        <strain evidence="6">NY0173</strain>
    </source>
</reference>
<gene>
    <name evidence="6" type="ORF">KIPB_012381</name>
</gene>
<dbReference type="AlphaFoldDB" id="A0A391NRB5"/>
<dbReference type="SUPFAM" id="SSF82171">
    <property type="entry name" value="DPP6 N-terminal domain-like"/>
    <property type="match status" value="1"/>
</dbReference>
<evidence type="ECO:0000259" key="5">
    <source>
        <dbReference type="Pfam" id="PF08662"/>
    </source>
</evidence>
<name>A0A391NRB5_9EUKA</name>
<evidence type="ECO:0000256" key="4">
    <source>
        <dbReference type="ARBA" id="ARBA00022917"/>
    </source>
</evidence>
<dbReference type="GO" id="GO:0005852">
    <property type="term" value="C:eukaryotic translation initiation factor 3 complex"/>
    <property type="evidence" value="ECO:0007669"/>
    <property type="project" value="InterPro"/>
</dbReference>
<sequence length="278" mass="31294">EETARPTVVLGVLKPNSRTPPKLHVIDAINDVLDSSRLVWSPQGNQCVIIDSARPYAVRFFDANLRSVVGQGEHAAADIAKWDPSGRYFLTSSVTGKAMSNTYILWSHVGNEVFSSKEKKIQADVYTMDWRPIHPRLAAVLADSSPDAEARRGDIVREIERADQVIRLSLAGKDTTARRERRQEWLLARSEWERYVEENASQIADMLRASAAVRLGNPNLSYVTESLHPIQSGSQLAEDEDLFVREETVVEVLLNQSIRILDESQARDEIVQLQKMCE</sequence>
<dbReference type="InterPro" id="IPR011400">
    <property type="entry name" value="EIF3B"/>
</dbReference>
<evidence type="ECO:0000256" key="3">
    <source>
        <dbReference type="ARBA" id="ARBA00022884"/>
    </source>
</evidence>
<dbReference type="GO" id="GO:0003743">
    <property type="term" value="F:translation initiation factor activity"/>
    <property type="evidence" value="ECO:0007669"/>
    <property type="project" value="UniProtKB-KW"/>
</dbReference>
<protein>
    <recommendedName>
        <fullName evidence="5">Translation initiation factor beta propellor-like domain-containing protein</fullName>
    </recommendedName>
</protein>
<dbReference type="InterPro" id="IPR013979">
    <property type="entry name" value="TIF_beta_prop-like"/>
</dbReference>
<keyword evidence="1" id="KW-0963">Cytoplasm</keyword>
<comment type="caution">
    <text evidence="6">The sequence shown here is derived from an EMBL/GenBank/DDBJ whole genome shotgun (WGS) entry which is preliminary data.</text>
</comment>
<dbReference type="GO" id="GO:0003723">
    <property type="term" value="F:RNA binding"/>
    <property type="evidence" value="ECO:0007669"/>
    <property type="project" value="UniProtKB-KW"/>
</dbReference>
<dbReference type="GO" id="GO:0031369">
    <property type="term" value="F:translation initiation factor binding"/>
    <property type="evidence" value="ECO:0007669"/>
    <property type="project" value="InterPro"/>
</dbReference>
<evidence type="ECO:0000313" key="7">
    <source>
        <dbReference type="Proteomes" id="UP000265618"/>
    </source>
</evidence>
<keyword evidence="2" id="KW-0396">Initiation factor</keyword>
<keyword evidence="3" id="KW-0694">RNA-binding</keyword>
<dbReference type="PANTHER" id="PTHR14068">
    <property type="entry name" value="EUKARYOTIC TRANSLATION INITIATION FACTOR 3 EIF3 -RELATED"/>
    <property type="match status" value="1"/>
</dbReference>
<proteinExistence type="predicted"/>
<evidence type="ECO:0000313" key="6">
    <source>
        <dbReference type="EMBL" id="GCA63897.1"/>
    </source>
</evidence>
<feature type="non-terminal residue" evidence="6">
    <location>
        <position position="1"/>
    </location>
</feature>
<keyword evidence="7" id="KW-1185">Reference proteome</keyword>
<evidence type="ECO:0000256" key="1">
    <source>
        <dbReference type="ARBA" id="ARBA00022490"/>
    </source>
</evidence>
<feature type="domain" description="Translation initiation factor beta propellor-like" evidence="5">
    <location>
        <begin position="38"/>
        <end position="118"/>
    </location>
</feature>
<organism evidence="6 7">
    <name type="scientific">Kipferlia bialata</name>
    <dbReference type="NCBI Taxonomy" id="797122"/>
    <lineage>
        <taxon>Eukaryota</taxon>
        <taxon>Metamonada</taxon>
        <taxon>Carpediemonas-like organisms</taxon>
        <taxon>Kipferlia</taxon>
    </lineage>
</organism>